<keyword evidence="2" id="KW-1185">Reference proteome</keyword>
<comment type="caution">
    <text evidence="1">The sequence shown here is derived from an EMBL/GenBank/DDBJ whole genome shotgun (WGS) entry which is preliminary data.</text>
</comment>
<protein>
    <submittedName>
        <fullName evidence="1">Uncharacterized protein</fullName>
    </submittedName>
</protein>
<dbReference type="Proteomes" id="UP000282454">
    <property type="component" value="Unassembled WGS sequence"/>
</dbReference>
<dbReference type="AlphaFoldDB" id="A0A421B5B9"/>
<gene>
    <name evidence="1" type="ORF">CLV68_3994</name>
</gene>
<organism evidence="1 2">
    <name type="scientific">Actinokineospora cianjurensis</name>
    <dbReference type="NCBI Taxonomy" id="585224"/>
    <lineage>
        <taxon>Bacteria</taxon>
        <taxon>Bacillati</taxon>
        <taxon>Actinomycetota</taxon>
        <taxon>Actinomycetes</taxon>
        <taxon>Pseudonocardiales</taxon>
        <taxon>Pseudonocardiaceae</taxon>
        <taxon>Actinokineospora</taxon>
    </lineage>
</organism>
<reference evidence="1 2" key="1">
    <citation type="submission" date="2018-10" db="EMBL/GenBank/DDBJ databases">
        <title>Genomic Encyclopedia of Archaeal and Bacterial Type Strains, Phase II (KMG-II): from individual species to whole genera.</title>
        <authorList>
            <person name="Goeker M."/>
        </authorList>
    </citation>
    <scope>NUCLEOTIDE SEQUENCE [LARGE SCALE GENOMIC DNA]</scope>
    <source>
        <strain evidence="1 2">DSM 45657</strain>
    </source>
</reference>
<dbReference type="EMBL" id="RCDD01000002">
    <property type="protein sequence ID" value="RLK59505.1"/>
    <property type="molecule type" value="Genomic_DNA"/>
</dbReference>
<proteinExistence type="predicted"/>
<accession>A0A421B5B9</accession>
<sequence length="49" mass="4971">MVAGPGFALGERWCGAGTERSARSGRSCPLDLGRHAGVVTAVAASTRLN</sequence>
<evidence type="ECO:0000313" key="1">
    <source>
        <dbReference type="EMBL" id="RLK59505.1"/>
    </source>
</evidence>
<evidence type="ECO:0000313" key="2">
    <source>
        <dbReference type="Proteomes" id="UP000282454"/>
    </source>
</evidence>
<name>A0A421B5B9_9PSEU</name>